<accession>A0A543IJM4</accession>
<dbReference type="OrthoDB" id="3481074at2"/>
<proteinExistence type="predicted"/>
<protein>
    <recommendedName>
        <fullName evidence="4">Protein activator of alkane oxidation PraB</fullName>
    </recommendedName>
</protein>
<dbReference type="Proteomes" id="UP000316706">
    <property type="component" value="Unassembled WGS sequence"/>
</dbReference>
<sequence length="160" mass="15709">MSRTKKLAALASTAAAAALTVAVTATPAMAWTPGEFTATLNGKMIIDAGIPAECTGSTLSGTIDADGNLTITAASVSGCGVTVTPNNLPWSGSLDGGVASLNGFSMSAIGCTYGGNLTGSFTGTDLPVSATFANQTVNKTDGWLCPGSATVTATYDFAAA</sequence>
<organism evidence="2 3">
    <name type="scientific">Actinomadura hallensis</name>
    <dbReference type="NCBI Taxonomy" id="337895"/>
    <lineage>
        <taxon>Bacteria</taxon>
        <taxon>Bacillati</taxon>
        <taxon>Actinomycetota</taxon>
        <taxon>Actinomycetes</taxon>
        <taxon>Streptosporangiales</taxon>
        <taxon>Thermomonosporaceae</taxon>
        <taxon>Actinomadura</taxon>
    </lineage>
</organism>
<keyword evidence="1" id="KW-0732">Signal</keyword>
<evidence type="ECO:0000313" key="2">
    <source>
        <dbReference type="EMBL" id="TQM70777.1"/>
    </source>
</evidence>
<dbReference type="AlphaFoldDB" id="A0A543IJM4"/>
<feature type="signal peptide" evidence="1">
    <location>
        <begin position="1"/>
        <end position="30"/>
    </location>
</feature>
<comment type="caution">
    <text evidence="2">The sequence shown here is derived from an EMBL/GenBank/DDBJ whole genome shotgun (WGS) entry which is preliminary data.</text>
</comment>
<feature type="chain" id="PRO_5021993579" description="Protein activator of alkane oxidation PraB" evidence="1">
    <location>
        <begin position="31"/>
        <end position="160"/>
    </location>
</feature>
<dbReference type="EMBL" id="VFPO01000001">
    <property type="protein sequence ID" value="TQM70777.1"/>
    <property type="molecule type" value="Genomic_DNA"/>
</dbReference>
<evidence type="ECO:0008006" key="4">
    <source>
        <dbReference type="Google" id="ProtNLM"/>
    </source>
</evidence>
<reference evidence="2 3" key="1">
    <citation type="submission" date="2019-06" db="EMBL/GenBank/DDBJ databases">
        <title>Sequencing the genomes of 1000 actinobacteria strains.</title>
        <authorList>
            <person name="Klenk H.-P."/>
        </authorList>
    </citation>
    <scope>NUCLEOTIDE SEQUENCE [LARGE SCALE GENOMIC DNA]</scope>
    <source>
        <strain evidence="2 3">DSM 45043</strain>
    </source>
</reference>
<dbReference type="RefSeq" id="WP_141971863.1">
    <property type="nucleotide sequence ID" value="NZ_VFPO01000001.1"/>
</dbReference>
<name>A0A543IJM4_9ACTN</name>
<gene>
    <name evidence="2" type="ORF">FHX41_4513</name>
</gene>
<evidence type="ECO:0000313" key="3">
    <source>
        <dbReference type="Proteomes" id="UP000316706"/>
    </source>
</evidence>
<keyword evidence="3" id="KW-1185">Reference proteome</keyword>
<evidence type="ECO:0000256" key="1">
    <source>
        <dbReference type="SAM" id="SignalP"/>
    </source>
</evidence>